<evidence type="ECO:0000313" key="2">
    <source>
        <dbReference type="Proteomes" id="UP000194946"/>
    </source>
</evidence>
<dbReference type="AlphaFoldDB" id="A0A251ZUW5"/>
<dbReference type="RefSeq" id="WP_086632209.1">
    <property type="nucleotide sequence ID" value="NZ_JOPB01000006.1"/>
</dbReference>
<organism evidence="1 2">
    <name type="scientific">Commensalibacter intestini</name>
    <dbReference type="NCBI Taxonomy" id="479936"/>
    <lineage>
        <taxon>Bacteria</taxon>
        <taxon>Pseudomonadati</taxon>
        <taxon>Pseudomonadota</taxon>
        <taxon>Alphaproteobacteria</taxon>
        <taxon>Acetobacterales</taxon>
        <taxon>Acetobacteraceae</taxon>
    </lineage>
</organism>
<keyword evidence="2" id="KW-1185">Reference proteome</keyword>
<name>A0A251ZUW5_9PROT</name>
<protein>
    <submittedName>
        <fullName evidence="1">Uncharacterized protein</fullName>
    </submittedName>
</protein>
<proteinExistence type="predicted"/>
<dbReference type="EMBL" id="JOPB01000006">
    <property type="protein sequence ID" value="OUI78461.1"/>
    <property type="molecule type" value="Genomic_DNA"/>
</dbReference>
<gene>
    <name evidence="1" type="ORF">HK18_08020</name>
</gene>
<comment type="caution">
    <text evidence="1">The sequence shown here is derived from an EMBL/GenBank/DDBJ whole genome shotgun (WGS) entry which is preliminary data.</text>
</comment>
<accession>A0A251ZUW5</accession>
<reference evidence="2" key="1">
    <citation type="submission" date="2014-06" db="EMBL/GenBank/DDBJ databases">
        <authorList>
            <person name="Winans N.J."/>
            <person name="Newell P.D."/>
            <person name="Douglas A.E."/>
        </authorList>
    </citation>
    <scope>NUCLEOTIDE SEQUENCE [LARGE SCALE GENOMIC DNA]</scope>
    <source>
        <strain evidence="2">DmL_052</strain>
    </source>
</reference>
<evidence type="ECO:0000313" key="1">
    <source>
        <dbReference type="EMBL" id="OUI78461.1"/>
    </source>
</evidence>
<dbReference type="Proteomes" id="UP000194946">
    <property type="component" value="Unassembled WGS sequence"/>
</dbReference>
<sequence length="129" mass="15168">MTDYIWYCSDDEEGFFICCGNSKEEAIKKAKEEYEKGTTIFIFQARLNSVLLSSKIDIEDILETIEDNMCDGERSPFCSDKLFFNINKEQLDSLKETIKKSIDEWQEKHSLIFEEEVFTDIKEQFSMVV</sequence>